<feature type="domain" description="Peptidase A1" evidence="17">
    <location>
        <begin position="86"/>
        <end position="404"/>
    </location>
</feature>
<sequence length="407" mass="44792">VDQCSKMPLWGLLLVLWGSCTFSLPADTAAFRRIFLKKMPSVRESLKERGVDMARLGAEWSQLTKTLSFGNRTSPVVLTNYLDTQYYGEIGIGTPPQTFKVVFDTGSANLWVPSTKCSPLYTACEIHSLYDSLESSSYVENGTEFTIHYGSGKVKGFLSQDLVTVGGITVTQTFGEVTELPLLPFMLAKFDGVLGMGFPAQAVGGVTPVFDHILAQRVLTDDVFSVYYSRDSKNSHLLGGEIVLGGSDPQYYQENFHYVSISKPGSWQIRMKGVSVRSTTLLCEEGCMVIVDTGASYISGPTSSLRLLMEALGAKELSIDKYVVNCNQMPTLPDISFHLGGKAYTLTSADYVLQDPYNNDDLCTLALHGMDIPPPTGPVWVLGATFIRKFYTEFDRRNNRIGFALAR</sequence>
<evidence type="ECO:0000313" key="18">
    <source>
        <dbReference type="Ensembl" id="ENSBIXP00005032762.1"/>
    </source>
</evidence>
<evidence type="ECO:0000256" key="16">
    <source>
        <dbReference type="SAM" id="SignalP"/>
    </source>
</evidence>
<evidence type="ECO:0000256" key="7">
    <source>
        <dbReference type="ARBA" id="ARBA00022729"/>
    </source>
</evidence>
<dbReference type="PROSITE" id="PS00141">
    <property type="entry name" value="ASP_PROTEASE"/>
    <property type="match status" value="2"/>
</dbReference>
<feature type="active site" evidence="13">
    <location>
        <position position="292"/>
    </location>
</feature>
<comment type="catalytic activity">
    <reaction evidence="1">
        <text>Cleavage of Leu-|-Xaa bond in angiotensinogen to generate angiotensin I.</text>
        <dbReference type="EC" id="3.4.23.15"/>
    </reaction>
</comment>
<evidence type="ECO:0000256" key="15">
    <source>
        <dbReference type="RuleBase" id="RU000454"/>
    </source>
</evidence>
<accession>A0A4W2HNN6</accession>
<evidence type="ECO:0000256" key="14">
    <source>
        <dbReference type="PIRSR" id="PIRSR601461-2"/>
    </source>
</evidence>
<evidence type="ECO:0000256" key="3">
    <source>
        <dbReference type="ARBA" id="ARBA00007447"/>
    </source>
</evidence>
<dbReference type="AlphaFoldDB" id="A0A4W2HNN6"/>
<evidence type="ECO:0000256" key="9">
    <source>
        <dbReference type="ARBA" id="ARBA00022801"/>
    </source>
</evidence>
<dbReference type="SUPFAM" id="SSF50630">
    <property type="entry name" value="Acid proteases"/>
    <property type="match status" value="1"/>
</dbReference>
<evidence type="ECO:0000313" key="19">
    <source>
        <dbReference type="Proteomes" id="UP000429181"/>
    </source>
</evidence>
<feature type="disulfide bond" evidence="14">
    <location>
        <begin position="117"/>
        <end position="124"/>
    </location>
</feature>
<dbReference type="GO" id="GO:0043408">
    <property type="term" value="P:regulation of MAPK cascade"/>
    <property type="evidence" value="ECO:0007669"/>
    <property type="project" value="Ensembl"/>
</dbReference>
<gene>
    <name evidence="18" type="primary">REN</name>
</gene>
<dbReference type="GO" id="GO:0002003">
    <property type="term" value="P:angiotensin maturation"/>
    <property type="evidence" value="ECO:0007669"/>
    <property type="project" value="Ensembl"/>
</dbReference>
<dbReference type="GO" id="GO:0042756">
    <property type="term" value="P:drinking behavior"/>
    <property type="evidence" value="ECO:0007669"/>
    <property type="project" value="Ensembl"/>
</dbReference>
<evidence type="ECO:0000256" key="4">
    <source>
        <dbReference type="ARBA" id="ARBA00013216"/>
    </source>
</evidence>
<evidence type="ECO:0000259" key="17">
    <source>
        <dbReference type="PROSITE" id="PS51767"/>
    </source>
</evidence>
<keyword evidence="9 15" id="KW-0378">Hydrolase</keyword>
<feature type="disulfide bond" evidence="14">
    <location>
        <begin position="326"/>
        <end position="363"/>
    </location>
</feature>
<dbReference type="PANTHER" id="PTHR47966">
    <property type="entry name" value="BETA-SITE APP-CLEAVING ENZYME, ISOFORM A-RELATED"/>
    <property type="match status" value="1"/>
</dbReference>
<dbReference type="InterPro" id="IPR033121">
    <property type="entry name" value="PEPTIDASE_A1"/>
</dbReference>
<dbReference type="GO" id="GO:0005102">
    <property type="term" value="F:signaling receptor binding"/>
    <property type="evidence" value="ECO:0007669"/>
    <property type="project" value="Ensembl"/>
</dbReference>
<dbReference type="GeneTree" id="ENSGT00940000157898"/>
<dbReference type="GO" id="GO:0008584">
    <property type="term" value="P:male gonad development"/>
    <property type="evidence" value="ECO:0007669"/>
    <property type="project" value="Ensembl"/>
</dbReference>
<keyword evidence="6 15" id="KW-0645">Protease</keyword>
<dbReference type="InterPro" id="IPR021109">
    <property type="entry name" value="Peptidase_aspartic_dom_sf"/>
</dbReference>
<feature type="signal peptide" evidence="16">
    <location>
        <begin position="1"/>
        <end position="23"/>
    </location>
</feature>
<feature type="disulfide bond" evidence="14">
    <location>
        <begin position="283"/>
        <end position="287"/>
    </location>
</feature>
<protein>
    <recommendedName>
        <fullName evidence="4">renin</fullName>
        <ecNumber evidence="4">3.4.23.15</ecNumber>
    </recommendedName>
    <alternativeName>
        <fullName evidence="12">Angiotensinogenase</fullName>
    </alternativeName>
</protein>
<organism evidence="18 19">
    <name type="scientific">Bos indicus x Bos taurus</name>
    <name type="common">Hybrid cattle</name>
    <dbReference type="NCBI Taxonomy" id="30522"/>
    <lineage>
        <taxon>Eukaryota</taxon>
        <taxon>Metazoa</taxon>
        <taxon>Chordata</taxon>
        <taxon>Craniata</taxon>
        <taxon>Vertebrata</taxon>
        <taxon>Euteleostomi</taxon>
        <taxon>Mammalia</taxon>
        <taxon>Eutheria</taxon>
        <taxon>Laurasiatheria</taxon>
        <taxon>Artiodactyla</taxon>
        <taxon>Ruminantia</taxon>
        <taxon>Pecora</taxon>
        <taxon>Bovidae</taxon>
        <taxon>Bovinae</taxon>
        <taxon>Bos</taxon>
    </lineage>
</organism>
<evidence type="ECO:0000256" key="1">
    <source>
        <dbReference type="ARBA" id="ARBA00000430"/>
    </source>
</evidence>
<evidence type="ECO:0000256" key="10">
    <source>
        <dbReference type="ARBA" id="ARBA00023145"/>
    </source>
</evidence>
<dbReference type="InterPro" id="IPR012848">
    <property type="entry name" value="Aspartic_peptidase_N"/>
</dbReference>
<feature type="chain" id="PRO_5021232106" description="renin" evidence="16">
    <location>
        <begin position="24"/>
        <end position="407"/>
    </location>
</feature>
<feature type="active site" evidence="13">
    <location>
        <position position="104"/>
    </location>
</feature>
<dbReference type="FunFam" id="2.40.70.10:FF:000032">
    <property type="entry name" value="renin"/>
    <property type="match status" value="1"/>
</dbReference>
<keyword evidence="5" id="KW-0964">Secreted</keyword>
<dbReference type="CDD" id="cd05487">
    <property type="entry name" value="renin_like"/>
    <property type="match status" value="1"/>
</dbReference>
<dbReference type="Pfam" id="PF00026">
    <property type="entry name" value="Asp"/>
    <property type="match status" value="1"/>
</dbReference>
<dbReference type="PRINTS" id="PR00792">
    <property type="entry name" value="PEPSIN"/>
</dbReference>
<dbReference type="GO" id="GO:0002018">
    <property type="term" value="P:renin-angiotensin regulation of aldosterone production"/>
    <property type="evidence" value="ECO:0007669"/>
    <property type="project" value="Ensembl"/>
</dbReference>
<dbReference type="GO" id="GO:0045177">
    <property type="term" value="C:apical part of cell"/>
    <property type="evidence" value="ECO:0007669"/>
    <property type="project" value="Ensembl"/>
</dbReference>
<dbReference type="PANTHER" id="PTHR47966:SF24">
    <property type="entry name" value="RENIN"/>
    <property type="match status" value="1"/>
</dbReference>
<evidence type="ECO:0000256" key="2">
    <source>
        <dbReference type="ARBA" id="ARBA00004613"/>
    </source>
</evidence>
<dbReference type="InterPro" id="IPR034135">
    <property type="entry name" value="Renin-like_dom"/>
</dbReference>
<evidence type="ECO:0000256" key="5">
    <source>
        <dbReference type="ARBA" id="ARBA00022525"/>
    </source>
</evidence>
<proteinExistence type="inferred from homology"/>
<evidence type="ECO:0000256" key="11">
    <source>
        <dbReference type="ARBA" id="ARBA00023157"/>
    </source>
</evidence>
<dbReference type="GO" id="GO:0005615">
    <property type="term" value="C:extracellular space"/>
    <property type="evidence" value="ECO:0007669"/>
    <property type="project" value="Ensembl"/>
</dbReference>
<keyword evidence="7 16" id="KW-0732">Signal</keyword>
<dbReference type="GO" id="GO:0001823">
    <property type="term" value="P:mesonephros development"/>
    <property type="evidence" value="ECO:0007669"/>
    <property type="project" value="Ensembl"/>
</dbReference>
<reference evidence="18 19" key="1">
    <citation type="submission" date="2018-11" db="EMBL/GenBank/DDBJ databases">
        <title>Haplotype-resolved cattle genomes.</title>
        <authorList>
            <person name="Low W.Y."/>
            <person name="Tearle R."/>
            <person name="Bickhart D.M."/>
            <person name="Rosen B.D."/>
            <person name="Koren S."/>
            <person name="Rhie A."/>
            <person name="Hiendleder S."/>
            <person name="Phillippy A.M."/>
            <person name="Smith T.P.L."/>
            <person name="Williams J.L."/>
        </authorList>
    </citation>
    <scope>NUCLEOTIDE SEQUENCE [LARGE SCALE GENOMIC DNA]</scope>
</reference>
<dbReference type="InterPro" id="IPR001461">
    <property type="entry name" value="Aspartic_peptidase_A1"/>
</dbReference>
<dbReference type="InterPro" id="IPR001969">
    <property type="entry name" value="Aspartic_peptidase_AS"/>
</dbReference>
<evidence type="ECO:0000256" key="8">
    <source>
        <dbReference type="ARBA" id="ARBA00022750"/>
    </source>
</evidence>
<name>A0A4W2HNN6_BOBOX</name>
<dbReference type="Gene3D" id="2.40.70.10">
    <property type="entry name" value="Acid Proteases"/>
    <property type="match status" value="2"/>
</dbReference>
<evidence type="ECO:0000256" key="12">
    <source>
        <dbReference type="ARBA" id="ARBA00032220"/>
    </source>
</evidence>
<dbReference type="Ensembl" id="ENSBIXT00005000770.1">
    <property type="protein sequence ID" value="ENSBIXP00005032762.1"/>
    <property type="gene ID" value="ENSBIXG00005013325.1"/>
</dbReference>
<comment type="subcellular location">
    <subcellularLocation>
        <location evidence="2">Secreted</location>
    </subcellularLocation>
</comment>
<evidence type="ECO:0000256" key="6">
    <source>
        <dbReference type="ARBA" id="ARBA00022670"/>
    </source>
</evidence>
<keyword evidence="10" id="KW-0865">Zymogen</keyword>
<reference evidence="18" key="2">
    <citation type="submission" date="2025-08" db="UniProtKB">
        <authorList>
            <consortium name="Ensembl"/>
        </authorList>
    </citation>
    <scope>IDENTIFICATION</scope>
</reference>
<comment type="similarity">
    <text evidence="3 15">Belongs to the peptidase A1 family.</text>
</comment>
<dbReference type="PROSITE" id="PS51767">
    <property type="entry name" value="PEPTIDASE_A1"/>
    <property type="match status" value="1"/>
</dbReference>
<dbReference type="GO" id="GO:0004190">
    <property type="term" value="F:aspartic-type endopeptidase activity"/>
    <property type="evidence" value="ECO:0007669"/>
    <property type="project" value="UniProtKB-KW"/>
</dbReference>
<dbReference type="Pfam" id="PF07966">
    <property type="entry name" value="A1_Propeptide"/>
    <property type="match status" value="1"/>
</dbReference>
<keyword evidence="8 15" id="KW-0064">Aspartyl protease</keyword>
<keyword evidence="11 14" id="KW-1015">Disulfide bond</keyword>
<dbReference type="GO" id="GO:0009755">
    <property type="term" value="P:hormone-mediated signaling pathway"/>
    <property type="evidence" value="ECO:0007669"/>
    <property type="project" value="Ensembl"/>
</dbReference>
<evidence type="ECO:0000256" key="13">
    <source>
        <dbReference type="PIRSR" id="PIRSR601461-1"/>
    </source>
</evidence>
<dbReference type="GO" id="GO:0048469">
    <property type="term" value="P:cell maturation"/>
    <property type="evidence" value="ECO:0007669"/>
    <property type="project" value="Ensembl"/>
</dbReference>
<dbReference type="Proteomes" id="UP000429181">
    <property type="component" value="Chromosome 16"/>
</dbReference>
<dbReference type="EC" id="3.4.23.15" evidence="4"/>
<dbReference type="FunFam" id="2.40.70.10:FF:000037">
    <property type="entry name" value="Renin"/>
    <property type="match status" value="1"/>
</dbReference>